<evidence type="ECO:0000313" key="9">
    <source>
        <dbReference type="Proteomes" id="UP000799770"/>
    </source>
</evidence>
<dbReference type="PANTHER" id="PTHR33048">
    <property type="entry name" value="PTH11-LIKE INTEGRAL MEMBRANE PROTEIN (AFU_ORTHOLOGUE AFUA_5G11245)"/>
    <property type="match status" value="1"/>
</dbReference>
<accession>A0A6A5ZHP2</accession>
<feature type="transmembrane region" description="Helical" evidence="6">
    <location>
        <begin position="159"/>
        <end position="177"/>
    </location>
</feature>
<name>A0A6A5ZHP2_9PLEO</name>
<protein>
    <recommendedName>
        <fullName evidence="7">Rhodopsin domain-containing protein</fullName>
    </recommendedName>
</protein>
<dbReference type="Proteomes" id="UP000799770">
    <property type="component" value="Unassembled WGS sequence"/>
</dbReference>
<evidence type="ECO:0000256" key="5">
    <source>
        <dbReference type="ARBA" id="ARBA00038359"/>
    </source>
</evidence>
<dbReference type="OrthoDB" id="5329176at2759"/>
<feature type="transmembrane region" description="Helical" evidence="6">
    <location>
        <begin position="115"/>
        <end position="139"/>
    </location>
</feature>
<dbReference type="InterPro" id="IPR052337">
    <property type="entry name" value="SAT4-like"/>
</dbReference>
<comment type="similarity">
    <text evidence="5">Belongs to the SAT4 family.</text>
</comment>
<evidence type="ECO:0000256" key="1">
    <source>
        <dbReference type="ARBA" id="ARBA00004141"/>
    </source>
</evidence>
<reference evidence="8" key="1">
    <citation type="journal article" date="2020" name="Stud. Mycol.">
        <title>101 Dothideomycetes genomes: a test case for predicting lifestyles and emergence of pathogens.</title>
        <authorList>
            <person name="Haridas S."/>
            <person name="Albert R."/>
            <person name="Binder M."/>
            <person name="Bloem J."/>
            <person name="Labutti K."/>
            <person name="Salamov A."/>
            <person name="Andreopoulos B."/>
            <person name="Baker S."/>
            <person name="Barry K."/>
            <person name="Bills G."/>
            <person name="Bluhm B."/>
            <person name="Cannon C."/>
            <person name="Castanera R."/>
            <person name="Culley D."/>
            <person name="Daum C."/>
            <person name="Ezra D."/>
            <person name="Gonzalez J."/>
            <person name="Henrissat B."/>
            <person name="Kuo A."/>
            <person name="Liang C."/>
            <person name="Lipzen A."/>
            <person name="Lutzoni F."/>
            <person name="Magnuson J."/>
            <person name="Mondo S."/>
            <person name="Nolan M."/>
            <person name="Ohm R."/>
            <person name="Pangilinan J."/>
            <person name="Park H.-J."/>
            <person name="Ramirez L."/>
            <person name="Alfaro M."/>
            <person name="Sun H."/>
            <person name="Tritt A."/>
            <person name="Yoshinaga Y."/>
            <person name="Zwiers L.-H."/>
            <person name="Turgeon B."/>
            <person name="Goodwin S."/>
            <person name="Spatafora J."/>
            <person name="Crous P."/>
            <person name="Grigoriev I."/>
        </authorList>
    </citation>
    <scope>NUCLEOTIDE SEQUENCE</scope>
    <source>
        <strain evidence="8">CBS 627.86</strain>
    </source>
</reference>
<evidence type="ECO:0000256" key="4">
    <source>
        <dbReference type="ARBA" id="ARBA00023136"/>
    </source>
</evidence>
<keyword evidence="2 6" id="KW-0812">Transmembrane</keyword>
<organism evidence="8 9">
    <name type="scientific">Lophiotrema nucula</name>
    <dbReference type="NCBI Taxonomy" id="690887"/>
    <lineage>
        <taxon>Eukaryota</taxon>
        <taxon>Fungi</taxon>
        <taxon>Dikarya</taxon>
        <taxon>Ascomycota</taxon>
        <taxon>Pezizomycotina</taxon>
        <taxon>Dothideomycetes</taxon>
        <taxon>Pleosporomycetidae</taxon>
        <taxon>Pleosporales</taxon>
        <taxon>Lophiotremataceae</taxon>
        <taxon>Lophiotrema</taxon>
    </lineage>
</organism>
<keyword evidence="9" id="KW-1185">Reference proteome</keyword>
<evidence type="ECO:0000256" key="2">
    <source>
        <dbReference type="ARBA" id="ARBA00022692"/>
    </source>
</evidence>
<dbReference type="GO" id="GO:0016020">
    <property type="term" value="C:membrane"/>
    <property type="evidence" value="ECO:0007669"/>
    <property type="project" value="UniProtKB-SubCell"/>
</dbReference>
<dbReference type="PANTHER" id="PTHR33048:SF156">
    <property type="entry name" value="INTEGRAL MEMBRANE PROTEIN"/>
    <property type="match status" value="1"/>
</dbReference>
<dbReference type="InterPro" id="IPR049326">
    <property type="entry name" value="Rhodopsin_dom_fungi"/>
</dbReference>
<keyword evidence="4 6" id="KW-0472">Membrane</keyword>
<keyword evidence="3 6" id="KW-1133">Transmembrane helix</keyword>
<feature type="domain" description="Rhodopsin" evidence="7">
    <location>
        <begin position="8"/>
        <end position="183"/>
    </location>
</feature>
<gene>
    <name evidence="8" type="ORF">BDV96DRAFT_406243</name>
</gene>
<dbReference type="Pfam" id="PF20684">
    <property type="entry name" value="Fung_rhodopsin"/>
    <property type="match status" value="1"/>
</dbReference>
<evidence type="ECO:0000256" key="6">
    <source>
        <dbReference type="SAM" id="Phobius"/>
    </source>
</evidence>
<evidence type="ECO:0000259" key="7">
    <source>
        <dbReference type="Pfam" id="PF20684"/>
    </source>
</evidence>
<proteinExistence type="inferred from homology"/>
<evidence type="ECO:0000313" key="8">
    <source>
        <dbReference type="EMBL" id="KAF2117918.1"/>
    </source>
</evidence>
<evidence type="ECO:0000256" key="3">
    <source>
        <dbReference type="ARBA" id="ARBA00022989"/>
    </source>
</evidence>
<feature type="transmembrane region" description="Helical" evidence="6">
    <location>
        <begin position="12"/>
        <end position="31"/>
    </location>
</feature>
<feature type="transmembrane region" description="Helical" evidence="6">
    <location>
        <begin position="88"/>
        <end position="108"/>
    </location>
</feature>
<comment type="subcellular location">
    <subcellularLocation>
        <location evidence="1">Membrane</location>
        <topology evidence="1">Multi-pass membrane protein</topology>
    </subcellularLocation>
</comment>
<feature type="transmembrane region" description="Helical" evidence="6">
    <location>
        <begin position="38"/>
        <end position="60"/>
    </location>
</feature>
<sequence length="321" mass="36052">MLKLVKAHELVYVLSIPYPKLAIMCLYFRIFRSQLVKALLYLTGLVVLATCLFGVIAAFANCRPFSAFWNPGAPRHCTMDTMTAFRYYSIPNIVTDVVMLIVPIPTLWRLQMDLLVKIGIFVTFLLSAIGIVGAILRFVSFLQVNIFDDITYLVISPGYWTIIEPGLYLVAATVPTLRPLVRRIIKAANQYGPITRAVKQCYQDTCSTTNPNSSDVELAPRQLSKKGSIKQLETVGRRPSRSVQLDDYHRVQSNAPLSPRSMDEDSMVCADAVIAETMSRQGRNPDGTLVSWSLQPVHVSPFRTSFVMRDKSRADGRLDRK</sequence>
<dbReference type="AlphaFoldDB" id="A0A6A5ZHP2"/>
<dbReference type="EMBL" id="ML977318">
    <property type="protein sequence ID" value="KAF2117918.1"/>
    <property type="molecule type" value="Genomic_DNA"/>
</dbReference>